<dbReference type="GO" id="GO:0031398">
    <property type="term" value="P:positive regulation of protein ubiquitination"/>
    <property type="evidence" value="ECO:0000318"/>
    <property type="project" value="GO_Central"/>
</dbReference>
<evidence type="ECO:0000256" key="5">
    <source>
        <dbReference type="ARBA" id="ARBA00022833"/>
    </source>
</evidence>
<evidence type="ECO:0000313" key="9">
    <source>
        <dbReference type="Ensembl" id="ENSCINP00000000487.3"/>
    </source>
</evidence>
<feature type="domain" description="RING-type" evidence="8">
    <location>
        <begin position="625"/>
        <end position="660"/>
    </location>
</feature>
<evidence type="ECO:0000313" key="10">
    <source>
        <dbReference type="Proteomes" id="UP000008144"/>
    </source>
</evidence>
<organism evidence="9 10">
    <name type="scientific">Ciona intestinalis</name>
    <name type="common">Transparent sea squirt</name>
    <name type="synonym">Ascidia intestinalis</name>
    <dbReference type="NCBI Taxonomy" id="7719"/>
    <lineage>
        <taxon>Eukaryota</taxon>
        <taxon>Metazoa</taxon>
        <taxon>Chordata</taxon>
        <taxon>Tunicata</taxon>
        <taxon>Ascidiacea</taxon>
        <taxon>Phlebobranchia</taxon>
        <taxon>Cionidae</taxon>
        <taxon>Ciona</taxon>
    </lineage>
</organism>
<dbReference type="SUPFAM" id="SSF57924">
    <property type="entry name" value="Inhibitor of apoptosis (IAP) repeat"/>
    <property type="match status" value="3"/>
</dbReference>
<dbReference type="GeneTree" id="ENSGT00940000164164"/>
<evidence type="ECO:0000256" key="7">
    <source>
        <dbReference type="SAM" id="MobiDB-lite"/>
    </source>
</evidence>
<dbReference type="Pfam" id="PF13920">
    <property type="entry name" value="zf-C3HC4_3"/>
    <property type="match status" value="1"/>
</dbReference>
<dbReference type="FunFam" id="3.30.40.10:FF:001026">
    <property type="entry name" value="baculoviral IAP repeat-containing protein 7 isoform X1"/>
    <property type="match status" value="1"/>
</dbReference>
<dbReference type="Ensembl" id="ENSCINT00000000487.3">
    <property type="protein sequence ID" value="ENSCINP00000000487.3"/>
    <property type="gene ID" value="ENSCING00000016659.2"/>
</dbReference>
<feature type="compositionally biased region" description="Polar residues" evidence="7">
    <location>
        <begin position="1"/>
        <end position="19"/>
    </location>
</feature>
<reference evidence="9" key="2">
    <citation type="submission" date="2025-08" db="UniProtKB">
        <authorList>
            <consortium name="Ensembl"/>
        </authorList>
    </citation>
    <scope>IDENTIFICATION</scope>
</reference>
<evidence type="ECO:0000259" key="8">
    <source>
        <dbReference type="PROSITE" id="PS50089"/>
    </source>
</evidence>
<dbReference type="GO" id="GO:0061630">
    <property type="term" value="F:ubiquitin protein ligase activity"/>
    <property type="evidence" value="ECO:0000318"/>
    <property type="project" value="GO_Central"/>
</dbReference>
<dbReference type="PROSITE" id="PS50089">
    <property type="entry name" value="ZF_RING_2"/>
    <property type="match status" value="1"/>
</dbReference>
<dbReference type="FunFam" id="1.10.1170.10:FF:000022">
    <property type="entry name" value="Zinc finger protein"/>
    <property type="match status" value="1"/>
</dbReference>
<dbReference type="CDD" id="cd00022">
    <property type="entry name" value="BIR"/>
    <property type="match status" value="3"/>
</dbReference>
<feature type="region of interest" description="Disordered" evidence="7">
    <location>
        <begin position="585"/>
        <end position="610"/>
    </location>
</feature>
<dbReference type="GO" id="GO:0008270">
    <property type="term" value="F:zinc ion binding"/>
    <property type="evidence" value="ECO:0007669"/>
    <property type="project" value="UniProtKB-KW"/>
</dbReference>
<sequence>MYTVGKSLNSARVQTSVHSSPGLHHDIEVDGRIFDRPKDPPGQRSHYILPGDTEREVYRITTYKLFPLNCPIDIMLLSRHGFYYTGYKDRVKCFSCGLSVENWMVGDDPTSDRWHFDTCELALGTDDRNIRLKSINGDNMVASHSANGCGELNQKRIIGQLWSKCLYITDAATPDHVAQMLSNTHINKATPKPPLPQTANLKTNSYFQGFQFASIVDIEHKKYLMSIELFKEENRRETFKTWSAAFNDEFVKELARSGFFYLGNLDRTQCFSCSGVLRNWRASDDVNVEHFRHFPHCKMGSNSESKNVPLPLDHPIDVDDIPEPPDPSPKEQEDLVKMFTLGAPMNPHMRSLDARVATFDRRWPARKVKASATHIAKAGFYFLGDRDRAKCWYCNGGLQNWDANDEPWVEHAKWFPGCEFVLRNKGISFVHEIYTNNPNLNRPEIQNARSEYLTSPKKNGGVMISQTATITAGEVLANYLPPPPPDGVERSPETGSATDVDAMMKNEVVSVVTSMGFGHDLIRKAVEKHISNNGSNPPTTEGLLELILQLDENDDVIADDVINGDVMQDDIGAIGGIVISQGEGVETKSSLKRNNDKAEQDSDQKPMKQQKFGKELESLEMERRCRACRNHVADTVVMPCGHLCFCSSCSSSSKRCGLCREKIQSVMKVYLS</sequence>
<dbReference type="PROSITE" id="PS01282">
    <property type="entry name" value="BIR_REPEAT_1"/>
    <property type="match status" value="1"/>
</dbReference>
<evidence type="ECO:0000256" key="6">
    <source>
        <dbReference type="PROSITE-ProRule" id="PRU00175"/>
    </source>
</evidence>
<dbReference type="InterPro" id="IPR001841">
    <property type="entry name" value="Znf_RING"/>
</dbReference>
<evidence type="ECO:0000256" key="3">
    <source>
        <dbReference type="ARBA" id="ARBA00022723"/>
    </source>
</evidence>
<evidence type="ECO:0000256" key="2">
    <source>
        <dbReference type="ARBA" id="ARBA00022703"/>
    </source>
</evidence>
<reference evidence="10" key="1">
    <citation type="journal article" date="2002" name="Science">
        <title>The draft genome of Ciona intestinalis: insights into chordate and vertebrate origins.</title>
        <authorList>
            <person name="Dehal P."/>
            <person name="Satou Y."/>
            <person name="Campbell R.K."/>
            <person name="Chapman J."/>
            <person name="Degnan B."/>
            <person name="De Tomaso A."/>
            <person name="Davidson B."/>
            <person name="Di Gregorio A."/>
            <person name="Gelpke M."/>
            <person name="Goodstein D.M."/>
            <person name="Harafuji N."/>
            <person name="Hastings K.E."/>
            <person name="Ho I."/>
            <person name="Hotta K."/>
            <person name="Huang W."/>
            <person name="Kawashima T."/>
            <person name="Lemaire P."/>
            <person name="Martinez D."/>
            <person name="Meinertzhagen I.A."/>
            <person name="Necula S."/>
            <person name="Nonaka M."/>
            <person name="Putnam N."/>
            <person name="Rash S."/>
            <person name="Saiga H."/>
            <person name="Satake M."/>
            <person name="Terry A."/>
            <person name="Yamada L."/>
            <person name="Wang H.G."/>
            <person name="Awazu S."/>
            <person name="Azumi K."/>
            <person name="Boore J."/>
            <person name="Branno M."/>
            <person name="Chin-Bow S."/>
            <person name="DeSantis R."/>
            <person name="Doyle S."/>
            <person name="Francino P."/>
            <person name="Keys D.N."/>
            <person name="Haga S."/>
            <person name="Hayashi H."/>
            <person name="Hino K."/>
            <person name="Imai K.S."/>
            <person name="Inaba K."/>
            <person name="Kano S."/>
            <person name="Kobayashi K."/>
            <person name="Kobayashi M."/>
            <person name="Lee B.I."/>
            <person name="Makabe K.W."/>
            <person name="Manohar C."/>
            <person name="Matassi G."/>
            <person name="Medina M."/>
            <person name="Mochizuki Y."/>
            <person name="Mount S."/>
            <person name="Morishita T."/>
            <person name="Miura S."/>
            <person name="Nakayama A."/>
            <person name="Nishizaka S."/>
            <person name="Nomoto H."/>
            <person name="Ohta F."/>
            <person name="Oishi K."/>
            <person name="Rigoutsos I."/>
            <person name="Sano M."/>
            <person name="Sasaki A."/>
            <person name="Sasakura Y."/>
            <person name="Shoguchi E."/>
            <person name="Shin-i T."/>
            <person name="Spagnuolo A."/>
            <person name="Stainier D."/>
            <person name="Suzuki M.M."/>
            <person name="Tassy O."/>
            <person name="Takatori N."/>
            <person name="Tokuoka M."/>
            <person name="Yagi K."/>
            <person name="Yoshizaki F."/>
            <person name="Wada S."/>
            <person name="Zhang C."/>
            <person name="Hyatt P.D."/>
            <person name="Larimer F."/>
            <person name="Detter C."/>
            <person name="Doggett N."/>
            <person name="Glavina T."/>
            <person name="Hawkins T."/>
            <person name="Richardson P."/>
            <person name="Lucas S."/>
            <person name="Kohara Y."/>
            <person name="Levine M."/>
            <person name="Satoh N."/>
            <person name="Rokhsar D.S."/>
        </authorList>
    </citation>
    <scope>NUCLEOTIDE SEQUENCE [LARGE SCALE GENOMIC DNA]</scope>
</reference>
<dbReference type="InterPro" id="IPR001370">
    <property type="entry name" value="BIR_rpt"/>
</dbReference>
<dbReference type="InParanoid" id="F7BMK2"/>
<dbReference type="GO" id="GO:0005737">
    <property type="term" value="C:cytoplasm"/>
    <property type="evidence" value="ECO:0000318"/>
    <property type="project" value="GO_Central"/>
</dbReference>
<protein>
    <submittedName>
        <fullName evidence="9">Baculoviral IAP repeat-containing protein 7</fullName>
    </submittedName>
</protein>
<dbReference type="GO" id="GO:0051726">
    <property type="term" value="P:regulation of cell cycle"/>
    <property type="evidence" value="ECO:0000318"/>
    <property type="project" value="GO_Central"/>
</dbReference>
<dbReference type="InterPro" id="IPR013083">
    <property type="entry name" value="Znf_RING/FYVE/PHD"/>
</dbReference>
<comment type="similarity">
    <text evidence="1">Belongs to the IAP family.</text>
</comment>
<dbReference type="STRING" id="7719.ENSCINP00000000487"/>
<evidence type="ECO:0000256" key="1">
    <source>
        <dbReference type="ARBA" id="ARBA00006672"/>
    </source>
</evidence>
<dbReference type="GO" id="GO:0043027">
    <property type="term" value="F:cysteine-type endopeptidase inhibitor activity involved in apoptotic process"/>
    <property type="evidence" value="ECO:0000318"/>
    <property type="project" value="GO_Central"/>
</dbReference>
<reference evidence="9" key="3">
    <citation type="submission" date="2025-09" db="UniProtKB">
        <authorList>
            <consortium name="Ensembl"/>
        </authorList>
    </citation>
    <scope>IDENTIFICATION</scope>
</reference>
<accession>F7BMK2</accession>
<dbReference type="Proteomes" id="UP000008144">
    <property type="component" value="Unassembled WGS sequence"/>
</dbReference>
<dbReference type="GO" id="GO:0006915">
    <property type="term" value="P:apoptotic process"/>
    <property type="evidence" value="ECO:0007669"/>
    <property type="project" value="UniProtKB-KW"/>
</dbReference>
<keyword evidence="5" id="KW-0862">Zinc</keyword>
<gene>
    <name evidence="9" type="primary">LOC100182621</name>
</gene>
<dbReference type="FunFam" id="1.10.1170.10:FF:000024">
    <property type="entry name" value="baculoviral IAP repeat-containing protein 3"/>
    <property type="match status" value="1"/>
</dbReference>
<dbReference type="PANTHER" id="PTHR10044:SF139">
    <property type="entry name" value="DEATH-ASSOCIATED INHIBITOR OF APOPTOSIS 2"/>
    <property type="match status" value="1"/>
</dbReference>
<dbReference type="Gene3D" id="1.10.1170.10">
    <property type="entry name" value="Inhibitor Of Apoptosis Protein (2mihbC-IAP-1), Chain A"/>
    <property type="match status" value="3"/>
</dbReference>
<evidence type="ECO:0000256" key="4">
    <source>
        <dbReference type="ARBA" id="ARBA00022771"/>
    </source>
</evidence>
<keyword evidence="10" id="KW-1185">Reference proteome</keyword>
<dbReference type="GO" id="GO:0043066">
    <property type="term" value="P:negative regulation of apoptotic process"/>
    <property type="evidence" value="ECO:0000318"/>
    <property type="project" value="GO_Central"/>
</dbReference>
<dbReference type="InterPro" id="IPR050784">
    <property type="entry name" value="IAP"/>
</dbReference>
<dbReference type="GO" id="GO:0005634">
    <property type="term" value="C:nucleus"/>
    <property type="evidence" value="ECO:0000318"/>
    <property type="project" value="GO_Central"/>
</dbReference>
<name>F7BMK2_CIOIN</name>
<keyword evidence="4 6" id="KW-0863">Zinc-finger</keyword>
<dbReference type="PROSITE" id="PS50143">
    <property type="entry name" value="BIR_REPEAT_2"/>
    <property type="match status" value="3"/>
</dbReference>
<dbReference type="PANTHER" id="PTHR10044">
    <property type="entry name" value="INHIBITOR OF APOPTOSIS"/>
    <property type="match status" value="1"/>
</dbReference>
<proteinExistence type="inferred from homology"/>
<keyword evidence="3" id="KW-0479">Metal-binding</keyword>
<feature type="compositionally biased region" description="Basic and acidic residues" evidence="7">
    <location>
        <begin position="593"/>
        <end position="610"/>
    </location>
</feature>
<dbReference type="Gene3D" id="1.10.8.10">
    <property type="entry name" value="DNA helicase RuvA subunit, C-terminal domain"/>
    <property type="match status" value="1"/>
</dbReference>
<dbReference type="Gene3D" id="3.30.40.10">
    <property type="entry name" value="Zinc/RING finger domain, C3HC4 (zinc finger)"/>
    <property type="match status" value="1"/>
</dbReference>
<dbReference type="AlphaFoldDB" id="F7BMK2"/>
<dbReference type="Pfam" id="PF00653">
    <property type="entry name" value="BIR"/>
    <property type="match status" value="3"/>
</dbReference>
<dbReference type="FunCoup" id="F7BMK2">
    <property type="interactions" value="163"/>
</dbReference>
<dbReference type="SMART" id="SM00238">
    <property type="entry name" value="BIR"/>
    <property type="match status" value="3"/>
</dbReference>
<dbReference type="FunFam" id="1.10.1170.10:FF:000003">
    <property type="entry name" value="E3 ubiquitin-protein ligase XIAP"/>
    <property type="match status" value="1"/>
</dbReference>
<keyword evidence="2" id="KW-0053">Apoptosis</keyword>
<feature type="region of interest" description="Disordered" evidence="7">
    <location>
        <begin position="1"/>
        <end position="24"/>
    </location>
</feature>